<evidence type="ECO:0000313" key="1">
    <source>
        <dbReference type="EMBL" id="MEU3786618.1"/>
    </source>
</evidence>
<protein>
    <submittedName>
        <fullName evidence="1">Uncharacterized protein</fullName>
    </submittedName>
</protein>
<gene>
    <name evidence="1" type="ORF">AB0E89_39855</name>
</gene>
<comment type="caution">
    <text evidence="1">The sequence shown here is derived from an EMBL/GenBank/DDBJ whole genome shotgun (WGS) entry which is preliminary data.</text>
</comment>
<keyword evidence="2" id="KW-1185">Reference proteome</keyword>
<name>A0ABV2ZWI9_9ACTN</name>
<evidence type="ECO:0000313" key="2">
    <source>
        <dbReference type="Proteomes" id="UP001550739"/>
    </source>
</evidence>
<dbReference type="EMBL" id="JBEZVE010000030">
    <property type="protein sequence ID" value="MEU3786618.1"/>
    <property type="molecule type" value="Genomic_DNA"/>
</dbReference>
<proteinExistence type="predicted"/>
<reference evidence="1 2" key="1">
    <citation type="submission" date="2024-06" db="EMBL/GenBank/DDBJ databases">
        <title>The Natural Products Discovery Center: Release of the First 8490 Sequenced Strains for Exploring Actinobacteria Biosynthetic Diversity.</title>
        <authorList>
            <person name="Kalkreuter E."/>
            <person name="Kautsar S.A."/>
            <person name="Yang D."/>
            <person name="Bader C.D."/>
            <person name="Teijaro C.N."/>
            <person name="Fluegel L."/>
            <person name="Davis C.M."/>
            <person name="Simpson J.R."/>
            <person name="Lauterbach L."/>
            <person name="Steele A.D."/>
            <person name="Gui C."/>
            <person name="Meng S."/>
            <person name="Li G."/>
            <person name="Viehrig K."/>
            <person name="Ye F."/>
            <person name="Su P."/>
            <person name="Kiefer A.F."/>
            <person name="Nichols A."/>
            <person name="Cepeda A.J."/>
            <person name="Yan W."/>
            <person name="Fan B."/>
            <person name="Jiang Y."/>
            <person name="Adhikari A."/>
            <person name="Zheng C.-J."/>
            <person name="Schuster L."/>
            <person name="Cowan T.M."/>
            <person name="Smanski M.J."/>
            <person name="Chevrette M.G."/>
            <person name="De Carvalho L.P.S."/>
            <person name="Shen B."/>
        </authorList>
    </citation>
    <scope>NUCLEOTIDE SEQUENCE [LARGE SCALE GENOMIC DNA]</scope>
    <source>
        <strain evidence="1 2">NPDC033843</strain>
    </source>
</reference>
<dbReference type="RefSeq" id="WP_319291131.1">
    <property type="nucleotide sequence ID" value="NZ_JBEZVE010000030.1"/>
</dbReference>
<sequence>MRPPETKADRRADRGEVSVHTVGFYQLVSNFLNTFGVTTEGETTPY</sequence>
<dbReference type="Proteomes" id="UP001550739">
    <property type="component" value="Unassembled WGS sequence"/>
</dbReference>
<accession>A0ABV2ZWI9</accession>
<organism evidence="1 2">
    <name type="scientific">Streptomyces sp. 900129855</name>
    <dbReference type="NCBI Taxonomy" id="3155129"/>
    <lineage>
        <taxon>Bacteria</taxon>
        <taxon>Bacillati</taxon>
        <taxon>Actinomycetota</taxon>
        <taxon>Actinomycetes</taxon>
        <taxon>Kitasatosporales</taxon>
        <taxon>Streptomycetaceae</taxon>
        <taxon>Streptomyces</taxon>
    </lineage>
</organism>